<sequence>MFGFNLVFPHRRNLSTPVILAGAKGNLRIAASWRDRGFLAPTSCEGFFSSQHDLVAVICLHCETAGLSSSTR</sequence>
<dbReference type="Proteomes" id="UP000054399">
    <property type="component" value="Unassembled WGS sequence"/>
</dbReference>
<proteinExistence type="predicted"/>
<accession>A0ABR3BPT7</accession>
<dbReference type="EMBL" id="ATAM02000010">
    <property type="protein sequence ID" value="KAL0243621.1"/>
    <property type="molecule type" value="Genomic_DNA"/>
</dbReference>
<evidence type="ECO:0000313" key="1">
    <source>
        <dbReference type="EMBL" id="KAL0243621.1"/>
    </source>
</evidence>
<evidence type="ECO:0000313" key="2">
    <source>
        <dbReference type="Proteomes" id="UP000054399"/>
    </source>
</evidence>
<keyword evidence="2" id="KW-1185">Reference proteome</keyword>
<dbReference type="GeneID" id="91992443"/>
<protein>
    <submittedName>
        <fullName evidence="1">Uncharacterized protein</fullName>
    </submittedName>
</protein>
<organism evidence="1 2">
    <name type="scientific">Cryptococcus tetragattii IND107</name>
    <dbReference type="NCBI Taxonomy" id="1296105"/>
    <lineage>
        <taxon>Eukaryota</taxon>
        <taxon>Fungi</taxon>
        <taxon>Dikarya</taxon>
        <taxon>Basidiomycota</taxon>
        <taxon>Agaricomycotina</taxon>
        <taxon>Tremellomycetes</taxon>
        <taxon>Tremellales</taxon>
        <taxon>Cryptococcaceae</taxon>
        <taxon>Cryptococcus</taxon>
        <taxon>Cryptococcus gattii species complex</taxon>
    </lineage>
</organism>
<reference evidence="2" key="1">
    <citation type="submission" date="2015-01" db="EMBL/GenBank/DDBJ databases">
        <title>The Genome Sequence of Cryptococcus gattii MMRL2647.</title>
        <authorList>
            <consortium name="The Broad Institute Genomics Platform"/>
            <person name="Cuomo C."/>
            <person name="Litvintseva A."/>
            <person name="Chen Y."/>
            <person name="Heitman J."/>
            <person name="Sun S."/>
            <person name="Springer D."/>
            <person name="Dromer F."/>
            <person name="Young S."/>
            <person name="Zeng Q."/>
            <person name="Gargeya S."/>
            <person name="Abouelleil A."/>
            <person name="Alvarado L."/>
            <person name="Chapman S.B."/>
            <person name="Gainer-Dewar J."/>
            <person name="Goldberg J."/>
            <person name="Griggs A."/>
            <person name="Gujja S."/>
            <person name="Hansen M."/>
            <person name="Howarth C."/>
            <person name="Imamovic A."/>
            <person name="Larimer J."/>
            <person name="Murphy C."/>
            <person name="Naylor J."/>
            <person name="Pearson M."/>
            <person name="Priest M."/>
            <person name="Roberts A."/>
            <person name="Saif S."/>
            <person name="Shea T."/>
            <person name="Sykes S."/>
            <person name="Wortman J."/>
            <person name="Nusbaum C."/>
            <person name="Birren B."/>
        </authorList>
    </citation>
    <scope>NUCLEOTIDE SEQUENCE [LARGE SCALE GENOMIC DNA]</scope>
    <source>
        <strain evidence="2">IND107</strain>
    </source>
</reference>
<name>A0ABR3BPT7_9TREE</name>
<comment type="caution">
    <text evidence="1">The sequence shown here is derived from an EMBL/GenBank/DDBJ whole genome shotgun (WGS) entry which is preliminary data.</text>
</comment>
<dbReference type="RefSeq" id="XP_066611988.1">
    <property type="nucleotide sequence ID" value="XM_066760042.1"/>
</dbReference>
<gene>
    <name evidence="1" type="ORF">I308_105588</name>
</gene>
<reference evidence="1 2" key="2">
    <citation type="submission" date="2024-01" db="EMBL/GenBank/DDBJ databases">
        <title>Comparative genomics of Cryptococcus and Kwoniella reveals pathogenesis evolution and contrasting modes of karyotype evolution via chromosome fusion or intercentromeric recombination.</title>
        <authorList>
            <person name="Coelho M.A."/>
            <person name="David-Palma M."/>
            <person name="Shea T."/>
            <person name="Bowers K."/>
            <person name="Mcginley-Smith S."/>
            <person name="Mohammad A.W."/>
            <person name="Gnirke A."/>
            <person name="Yurkov A.M."/>
            <person name="Nowrousian M."/>
            <person name="Sun S."/>
            <person name="Cuomo C.A."/>
            <person name="Heitman J."/>
        </authorList>
    </citation>
    <scope>NUCLEOTIDE SEQUENCE [LARGE SCALE GENOMIC DNA]</scope>
    <source>
        <strain evidence="1 2">IND107</strain>
    </source>
</reference>